<evidence type="ECO:0000313" key="1">
    <source>
        <dbReference type="EMBL" id="GEO99501.1"/>
    </source>
</evidence>
<evidence type="ECO:0000313" key="2">
    <source>
        <dbReference type="Proteomes" id="UP000321258"/>
    </source>
</evidence>
<gene>
    <name evidence="1" type="ORF">MHA02_18890</name>
</gene>
<name>A0A512IP66_9HYPH</name>
<protein>
    <submittedName>
        <fullName evidence="1">Uncharacterized protein</fullName>
    </submittedName>
</protein>
<reference evidence="1 2" key="1">
    <citation type="submission" date="2019-07" db="EMBL/GenBank/DDBJ databases">
        <title>Whole genome shotgun sequence of Methylobacterium haplocladii NBRC 107714.</title>
        <authorList>
            <person name="Hosoyama A."/>
            <person name="Uohara A."/>
            <person name="Ohji S."/>
            <person name="Ichikawa N."/>
        </authorList>
    </citation>
    <scope>NUCLEOTIDE SEQUENCE [LARGE SCALE GENOMIC DNA]</scope>
    <source>
        <strain evidence="1 2">NBRC 107714</strain>
    </source>
</reference>
<organism evidence="1 2">
    <name type="scientific">Methylobacterium haplocladii</name>
    <dbReference type="NCBI Taxonomy" id="1176176"/>
    <lineage>
        <taxon>Bacteria</taxon>
        <taxon>Pseudomonadati</taxon>
        <taxon>Pseudomonadota</taxon>
        <taxon>Alphaproteobacteria</taxon>
        <taxon>Hyphomicrobiales</taxon>
        <taxon>Methylobacteriaceae</taxon>
        <taxon>Methylobacterium</taxon>
    </lineage>
</organism>
<dbReference type="AlphaFoldDB" id="A0A512IP66"/>
<sequence>MPRQRRRQRAANSAPPSVACDDFEAVTEADRRFFARRPDAKGQSMRDVKVQRQTILASRELQIHVSKMPTQAAEADWVARQIAETLAVKAPA</sequence>
<keyword evidence="2" id="KW-1185">Reference proteome</keyword>
<proteinExistence type="predicted"/>
<accession>A0A512IP66</accession>
<dbReference type="Proteomes" id="UP000321258">
    <property type="component" value="Unassembled WGS sequence"/>
</dbReference>
<dbReference type="EMBL" id="BJZT01000018">
    <property type="protein sequence ID" value="GEO99501.1"/>
    <property type="molecule type" value="Genomic_DNA"/>
</dbReference>
<comment type="caution">
    <text evidence="1">The sequence shown here is derived from an EMBL/GenBank/DDBJ whole genome shotgun (WGS) entry which is preliminary data.</text>
</comment>